<dbReference type="STRING" id="517418.Ctha_1242"/>
<dbReference type="KEGG" id="cts:Ctha_1242"/>
<dbReference type="Proteomes" id="UP000001208">
    <property type="component" value="Chromosome"/>
</dbReference>
<evidence type="ECO:0000256" key="1">
    <source>
        <dbReference type="ARBA" id="ARBA00004370"/>
    </source>
</evidence>
<dbReference type="Pfam" id="PF07244">
    <property type="entry name" value="POTRA"/>
    <property type="match status" value="1"/>
</dbReference>
<dbReference type="PANTHER" id="PTHR12815">
    <property type="entry name" value="SORTING AND ASSEMBLY MACHINERY SAMM50 PROTEIN FAMILY MEMBER"/>
    <property type="match status" value="1"/>
</dbReference>
<sequence length="782" mass="88754">MIGKVNALLLRVLAFWLLLAPFVFITFPAFAQSSTGLQPPVFIDKIELTGNRAISSADIISEMRTRENTTYMGFFRPWLGINRFTQHLFADPNGGAYAFATPLVSDSSGLKNWIQRMLGEAPREFSAREFELDIVRLTELYAYNGFYAVRIDTTIIYQEAGRRVSLKVKISEGLPTLIDSIRYEGLDSVSPQLREKLPDDSELHIGDICSIERILNERDRLVDLFRENGYNFIAADSISVTLDTLRQSAGVYFLVRLPERLTYGEVSAIVHNAQGADSANQLKESLDDEVGIKVYSSKRLSHKLLRRAIQYRPKDLTQASLRLKTLQQLNQLGIFESIYIRNDSVQHKQLFSTIHLQLAPQHQIKPELLIDNRNSEPFFGLSLGYLNRNLFGGAESFNISTSAGIQLSYNQNLLEGIESKGGFFDGLPYNIEAVADIGIPYLFGLGNRFNTSVQYSFTQLPILLKQQRALIRFRVQGGANQYQRITFDILELELVLNDSLNAFRELFEEKIAENIDVDPTDEDEITTAIDSLLEKRLNPTIRFDFLFSNQIDSRRDFDVRWSFTAEETGSITYLVDRFIDTKSREGFTDDDPQIFGLPYSQYYKFSSQLSLAFSSGRKTQLATKFLIGFMSPYGKADQTPQERRFYSGGANSMRGWPYNSLGPGRNPSETVSNLGADIKIESSVEYRISFFTFLNQASGVVLFSDVGNIWNRTGEYAFVLGNWVQELAWDAGFGLRIGTPIGPIRLDFAYRIFDPTNSDDGWEIKKWAFPKFNFNFAIGEAF</sequence>
<proteinExistence type="predicted"/>
<evidence type="ECO:0000259" key="7">
    <source>
        <dbReference type="Pfam" id="PF07244"/>
    </source>
</evidence>
<keyword evidence="9" id="KW-1185">Reference proteome</keyword>
<evidence type="ECO:0000256" key="3">
    <source>
        <dbReference type="ARBA" id="ARBA00022729"/>
    </source>
</evidence>
<dbReference type="Gene3D" id="2.40.160.50">
    <property type="entry name" value="membrane protein fhac: a member of the omp85/tpsb transporter family"/>
    <property type="match status" value="1"/>
</dbReference>
<keyword evidence="2" id="KW-0812">Transmembrane</keyword>
<accession>B3QZ12</accession>
<organism evidence="8 9">
    <name type="scientific">Chloroherpeton thalassium (strain ATCC 35110 / GB-78)</name>
    <dbReference type="NCBI Taxonomy" id="517418"/>
    <lineage>
        <taxon>Bacteria</taxon>
        <taxon>Pseudomonadati</taxon>
        <taxon>Chlorobiota</taxon>
        <taxon>Chlorobiia</taxon>
        <taxon>Chlorobiales</taxon>
        <taxon>Chloroherpetonaceae</taxon>
        <taxon>Chloroherpeton</taxon>
    </lineage>
</organism>
<keyword evidence="5" id="KW-0998">Cell outer membrane</keyword>
<feature type="domain" description="Bacterial surface antigen (D15)" evidence="6">
    <location>
        <begin position="600"/>
        <end position="782"/>
    </location>
</feature>
<protein>
    <submittedName>
        <fullName evidence="8">Surface antigen (D15)</fullName>
    </submittedName>
</protein>
<dbReference type="PANTHER" id="PTHR12815:SF47">
    <property type="entry name" value="TRANSLOCATION AND ASSEMBLY MODULE SUBUNIT TAMA"/>
    <property type="match status" value="1"/>
</dbReference>
<feature type="domain" description="POTRA" evidence="7">
    <location>
        <begin position="43"/>
        <end position="173"/>
    </location>
</feature>
<evidence type="ECO:0000256" key="2">
    <source>
        <dbReference type="ARBA" id="ARBA00022692"/>
    </source>
</evidence>
<dbReference type="GO" id="GO:0019867">
    <property type="term" value="C:outer membrane"/>
    <property type="evidence" value="ECO:0007669"/>
    <property type="project" value="InterPro"/>
</dbReference>
<dbReference type="OrthoDB" id="9814535at2"/>
<dbReference type="eggNOG" id="COG4775">
    <property type="taxonomic scope" value="Bacteria"/>
</dbReference>
<evidence type="ECO:0000313" key="8">
    <source>
        <dbReference type="EMBL" id="ACF13705.1"/>
    </source>
</evidence>
<dbReference type="InterPro" id="IPR039910">
    <property type="entry name" value="D15-like"/>
</dbReference>
<keyword evidence="4" id="KW-0472">Membrane</keyword>
<dbReference type="Pfam" id="PF01103">
    <property type="entry name" value="Omp85"/>
    <property type="match status" value="1"/>
</dbReference>
<reference evidence="8 9" key="1">
    <citation type="submission" date="2008-06" db="EMBL/GenBank/DDBJ databases">
        <title>Complete sequence of Chloroherpeton thalassium ATCC 35110.</title>
        <authorList>
            <consortium name="US DOE Joint Genome Institute"/>
            <person name="Lucas S."/>
            <person name="Copeland A."/>
            <person name="Lapidus A."/>
            <person name="Glavina del Rio T."/>
            <person name="Dalin E."/>
            <person name="Tice H."/>
            <person name="Bruce D."/>
            <person name="Goodwin L."/>
            <person name="Pitluck S."/>
            <person name="Schmutz J."/>
            <person name="Larimer F."/>
            <person name="Land M."/>
            <person name="Hauser L."/>
            <person name="Kyrpides N."/>
            <person name="Mikhailova N."/>
            <person name="Liu Z."/>
            <person name="Li T."/>
            <person name="Zhao F."/>
            <person name="Overmann J."/>
            <person name="Bryant D.A."/>
            <person name="Richardson P."/>
        </authorList>
    </citation>
    <scope>NUCLEOTIDE SEQUENCE [LARGE SCALE GENOMIC DNA]</scope>
    <source>
        <strain evidence="9">ATCC 35110 / GB-78</strain>
    </source>
</reference>
<evidence type="ECO:0000256" key="5">
    <source>
        <dbReference type="ARBA" id="ARBA00023237"/>
    </source>
</evidence>
<keyword evidence="3" id="KW-0732">Signal</keyword>
<comment type="subcellular location">
    <subcellularLocation>
        <location evidence="1">Membrane</location>
    </subcellularLocation>
</comment>
<name>B3QZ12_CHLT3</name>
<dbReference type="HOGENOM" id="CLU_010929_0_0_10"/>
<evidence type="ECO:0000259" key="6">
    <source>
        <dbReference type="Pfam" id="PF01103"/>
    </source>
</evidence>
<dbReference type="InterPro" id="IPR000184">
    <property type="entry name" value="Bac_surfAg_D15"/>
</dbReference>
<evidence type="ECO:0000313" key="9">
    <source>
        <dbReference type="Proteomes" id="UP000001208"/>
    </source>
</evidence>
<dbReference type="AlphaFoldDB" id="B3QZ12"/>
<gene>
    <name evidence="8" type="ordered locus">Ctha_1242</name>
</gene>
<dbReference type="RefSeq" id="WP_012499789.1">
    <property type="nucleotide sequence ID" value="NC_011026.1"/>
</dbReference>
<dbReference type="EMBL" id="CP001100">
    <property type="protein sequence ID" value="ACF13705.1"/>
    <property type="molecule type" value="Genomic_DNA"/>
</dbReference>
<dbReference type="Gene3D" id="3.10.20.310">
    <property type="entry name" value="membrane protein fhac"/>
    <property type="match status" value="1"/>
</dbReference>
<dbReference type="InterPro" id="IPR010827">
    <property type="entry name" value="BamA/TamA_POTRA"/>
</dbReference>
<evidence type="ECO:0000256" key="4">
    <source>
        <dbReference type="ARBA" id="ARBA00023136"/>
    </source>
</evidence>